<sequence length="79" mass="9291">MDLRRSCLSTHFFLCSATVSPHPWCLHWCYWQVRNPWTLLPQSTITVLSPYQIYLPQLASMRPSSMSVSLFKHLPNVQR</sequence>
<reference evidence="1" key="1">
    <citation type="submission" date="2014-09" db="EMBL/GenBank/DDBJ databases">
        <authorList>
            <person name="Magalhaes I.L.F."/>
            <person name="Oliveira U."/>
            <person name="Santos F.R."/>
            <person name="Vidigal T.H.D.A."/>
            <person name="Brescovit A.D."/>
            <person name="Santos A.J."/>
        </authorList>
    </citation>
    <scope>NUCLEOTIDE SEQUENCE</scope>
    <source>
        <tissue evidence="1">Shoot tissue taken approximately 20 cm above the soil surface</tissue>
    </source>
</reference>
<reference evidence="1" key="2">
    <citation type="journal article" date="2015" name="Data Brief">
        <title>Shoot transcriptome of the giant reed, Arundo donax.</title>
        <authorList>
            <person name="Barrero R.A."/>
            <person name="Guerrero F.D."/>
            <person name="Moolhuijzen P."/>
            <person name="Goolsby J.A."/>
            <person name="Tidwell J."/>
            <person name="Bellgard S.E."/>
            <person name="Bellgard M.I."/>
        </authorList>
    </citation>
    <scope>NUCLEOTIDE SEQUENCE</scope>
    <source>
        <tissue evidence="1">Shoot tissue taken approximately 20 cm above the soil surface</tissue>
    </source>
</reference>
<accession>A0A0A9DXR2</accession>
<proteinExistence type="predicted"/>
<evidence type="ECO:0000313" key="1">
    <source>
        <dbReference type="EMBL" id="JAD88537.1"/>
    </source>
</evidence>
<organism evidence="1">
    <name type="scientific">Arundo donax</name>
    <name type="common">Giant reed</name>
    <name type="synonym">Donax arundinaceus</name>
    <dbReference type="NCBI Taxonomy" id="35708"/>
    <lineage>
        <taxon>Eukaryota</taxon>
        <taxon>Viridiplantae</taxon>
        <taxon>Streptophyta</taxon>
        <taxon>Embryophyta</taxon>
        <taxon>Tracheophyta</taxon>
        <taxon>Spermatophyta</taxon>
        <taxon>Magnoliopsida</taxon>
        <taxon>Liliopsida</taxon>
        <taxon>Poales</taxon>
        <taxon>Poaceae</taxon>
        <taxon>PACMAD clade</taxon>
        <taxon>Arundinoideae</taxon>
        <taxon>Arundineae</taxon>
        <taxon>Arundo</taxon>
    </lineage>
</organism>
<dbReference type="EMBL" id="GBRH01209358">
    <property type="protein sequence ID" value="JAD88537.1"/>
    <property type="molecule type" value="Transcribed_RNA"/>
</dbReference>
<protein>
    <submittedName>
        <fullName evidence="1">Uncharacterized protein</fullName>
    </submittedName>
</protein>
<dbReference type="AlphaFoldDB" id="A0A0A9DXR2"/>
<name>A0A0A9DXR2_ARUDO</name>